<dbReference type="SUPFAM" id="SSF48452">
    <property type="entry name" value="TPR-like"/>
    <property type="match status" value="1"/>
</dbReference>
<feature type="domain" description="SusD-like N-terminal" evidence="8">
    <location>
        <begin position="100"/>
        <end position="217"/>
    </location>
</feature>
<evidence type="ECO:0000259" key="8">
    <source>
        <dbReference type="Pfam" id="PF14322"/>
    </source>
</evidence>
<comment type="caution">
    <text evidence="9">The sequence shown here is derived from an EMBL/GenBank/DDBJ whole genome shotgun (WGS) entry which is preliminary data.</text>
</comment>
<proteinExistence type="inferred from homology"/>
<evidence type="ECO:0000256" key="3">
    <source>
        <dbReference type="ARBA" id="ARBA00022729"/>
    </source>
</evidence>
<dbReference type="RefSeq" id="WP_132127640.1">
    <property type="nucleotide sequence ID" value="NZ_CP042432.1"/>
</dbReference>
<dbReference type="InterPro" id="IPR011990">
    <property type="entry name" value="TPR-like_helical_dom_sf"/>
</dbReference>
<dbReference type="Proteomes" id="UP000295807">
    <property type="component" value="Unassembled WGS sequence"/>
</dbReference>
<keyword evidence="5" id="KW-0998">Cell outer membrane</keyword>
<keyword evidence="4" id="KW-0472">Membrane</keyword>
<gene>
    <name evidence="9" type="ORF">EDD80_101386</name>
</gene>
<feature type="chain" id="PRO_5020904639" evidence="6">
    <location>
        <begin position="23"/>
        <end position="628"/>
    </location>
</feature>
<dbReference type="EMBL" id="SMAD01000001">
    <property type="protein sequence ID" value="TCS90187.1"/>
    <property type="molecule type" value="Genomic_DNA"/>
</dbReference>
<evidence type="ECO:0000313" key="10">
    <source>
        <dbReference type="Proteomes" id="UP000295807"/>
    </source>
</evidence>
<evidence type="ECO:0000256" key="4">
    <source>
        <dbReference type="ARBA" id="ARBA00023136"/>
    </source>
</evidence>
<evidence type="ECO:0000313" key="9">
    <source>
        <dbReference type="EMBL" id="TCS90187.1"/>
    </source>
</evidence>
<organism evidence="9 10">
    <name type="scientific">Anseongella ginsenosidimutans</name>
    <dbReference type="NCBI Taxonomy" id="496056"/>
    <lineage>
        <taxon>Bacteria</taxon>
        <taxon>Pseudomonadati</taxon>
        <taxon>Bacteroidota</taxon>
        <taxon>Sphingobacteriia</taxon>
        <taxon>Sphingobacteriales</taxon>
        <taxon>Sphingobacteriaceae</taxon>
        <taxon>Anseongella</taxon>
    </lineage>
</organism>
<comment type="subcellular location">
    <subcellularLocation>
        <location evidence="1">Cell outer membrane</location>
    </subcellularLocation>
</comment>
<dbReference type="AlphaFoldDB" id="A0A4R3KWL5"/>
<keyword evidence="3 6" id="KW-0732">Signal</keyword>
<dbReference type="OrthoDB" id="608091at2"/>
<dbReference type="Gene3D" id="1.25.40.390">
    <property type="match status" value="1"/>
</dbReference>
<dbReference type="GO" id="GO:0009279">
    <property type="term" value="C:cell outer membrane"/>
    <property type="evidence" value="ECO:0007669"/>
    <property type="project" value="UniProtKB-SubCell"/>
</dbReference>
<name>A0A4R3KWL5_9SPHI</name>
<sequence length="628" mass="70875">MKTYKILTLTVLVLLGSLSSCKQYLDVVPDNVATIDNAFANRHEAEKYLFTCYSYLPRNGDLGDDPGMVGGDELWRFANEGGFFSLAKGLQNIVGPLGGRWGTYFRAIHDCNIFLENIGRVADIEQTERDRWIAEVTFLKAYYHFTLVKMYGPIPLLKENVSTDVSADMAQVSRDPVDSCFNYVVQLIDEAAAALPAVINDPAKEMGRITRPAALSIKALALVTAASPLFNGNADQAQLINPDGTVLFNQQYSDAKWEAAALACKEAIDACEAAGMKLYEYLPAFNQYSLTDTIMTQLSIRNSITERWNDEIIWGNTMSWSAGLQALVTPRMDPTNLDITAIHGVLSPPLRMAELFYSDNGVPIAEDKEWNYEGRYDIRTAGVGDKLYIRNGYTTASMNFDREPRFYATMGFDGGVWYGQGRYDDKKDVDLFYLEAKYRQRNGFGKPGFASVTGYFLKKLVHYQNVIGTGNSYSINNYPFPIMRLADLYLLYAEALNEWQGPGPAVNEYVDRVRARAGLEPVASAWSNYSTNPSKPGSKTGMREIIHQERMIELAFEGKRFWDIRRWKTAADILNTPIRSWDIQQINAKDYYRPTVVFNLSFGLKDYFFPIRESDIDNNRGLVQNLGW</sequence>
<dbReference type="Pfam" id="PF07980">
    <property type="entry name" value="SusD_RagB"/>
    <property type="match status" value="1"/>
</dbReference>
<protein>
    <submittedName>
        <fullName evidence="9">Putative outer membrane starch-binding protein</fullName>
    </submittedName>
</protein>
<reference evidence="9 10" key="1">
    <citation type="submission" date="2019-03" db="EMBL/GenBank/DDBJ databases">
        <title>Genomic Encyclopedia of Type Strains, Phase IV (KMG-IV): sequencing the most valuable type-strain genomes for metagenomic binning, comparative biology and taxonomic classification.</title>
        <authorList>
            <person name="Goeker M."/>
        </authorList>
    </citation>
    <scope>NUCLEOTIDE SEQUENCE [LARGE SCALE GENOMIC DNA]</scope>
    <source>
        <strain evidence="9 10">DSM 21100</strain>
    </source>
</reference>
<evidence type="ECO:0000256" key="5">
    <source>
        <dbReference type="ARBA" id="ARBA00023237"/>
    </source>
</evidence>
<evidence type="ECO:0000256" key="1">
    <source>
        <dbReference type="ARBA" id="ARBA00004442"/>
    </source>
</evidence>
<evidence type="ECO:0000259" key="7">
    <source>
        <dbReference type="Pfam" id="PF07980"/>
    </source>
</evidence>
<feature type="signal peptide" evidence="6">
    <location>
        <begin position="1"/>
        <end position="22"/>
    </location>
</feature>
<dbReference type="InterPro" id="IPR033985">
    <property type="entry name" value="SusD-like_N"/>
</dbReference>
<keyword evidence="10" id="KW-1185">Reference proteome</keyword>
<dbReference type="Pfam" id="PF14322">
    <property type="entry name" value="SusD-like_3"/>
    <property type="match status" value="1"/>
</dbReference>
<evidence type="ECO:0000256" key="2">
    <source>
        <dbReference type="ARBA" id="ARBA00006275"/>
    </source>
</evidence>
<comment type="similarity">
    <text evidence="2">Belongs to the SusD family.</text>
</comment>
<dbReference type="PROSITE" id="PS51257">
    <property type="entry name" value="PROKAR_LIPOPROTEIN"/>
    <property type="match status" value="1"/>
</dbReference>
<evidence type="ECO:0000256" key="6">
    <source>
        <dbReference type="SAM" id="SignalP"/>
    </source>
</evidence>
<accession>A0A4R3KWL5</accession>
<dbReference type="InterPro" id="IPR012944">
    <property type="entry name" value="SusD_RagB_dom"/>
</dbReference>
<feature type="domain" description="RagB/SusD" evidence="7">
    <location>
        <begin position="343"/>
        <end position="628"/>
    </location>
</feature>